<dbReference type="RefSeq" id="WP_080830421.1">
    <property type="nucleotide sequence ID" value="NZ_CP039890.1"/>
</dbReference>
<evidence type="ECO:0000313" key="6">
    <source>
        <dbReference type="Proteomes" id="UP000298579"/>
    </source>
</evidence>
<evidence type="ECO:0000256" key="1">
    <source>
        <dbReference type="ARBA" id="ARBA00004613"/>
    </source>
</evidence>
<name>A0AAE6EI57_AGRTU</name>
<geneLocation type="plasmid" evidence="6">
    <name>patcfbp5877a</name>
</geneLocation>
<dbReference type="GO" id="GO:0006979">
    <property type="term" value="P:response to oxidative stress"/>
    <property type="evidence" value="ECO:0007669"/>
    <property type="project" value="InterPro"/>
</dbReference>
<evidence type="ECO:0000256" key="4">
    <source>
        <dbReference type="SAM" id="MobiDB-lite"/>
    </source>
</evidence>
<feature type="compositionally biased region" description="Acidic residues" evidence="4">
    <location>
        <begin position="2466"/>
        <end position="2546"/>
    </location>
</feature>
<dbReference type="InterPro" id="IPR011049">
    <property type="entry name" value="Serralysin-like_metalloprot_C"/>
</dbReference>
<dbReference type="PRINTS" id="PR00313">
    <property type="entry name" value="CABNDNGRPT"/>
</dbReference>
<dbReference type="Pfam" id="PF00353">
    <property type="entry name" value="HemolysinCabind"/>
    <property type="match status" value="10"/>
</dbReference>
<dbReference type="GO" id="GO:0020037">
    <property type="term" value="F:heme binding"/>
    <property type="evidence" value="ECO:0007669"/>
    <property type="project" value="InterPro"/>
</dbReference>
<dbReference type="PROSITE" id="PS00330">
    <property type="entry name" value="HEMOLYSIN_CALCIUM"/>
    <property type="match status" value="1"/>
</dbReference>
<reference evidence="5 6" key="1">
    <citation type="submission" date="2019-04" db="EMBL/GenBank/DDBJ databases">
        <title>Complete genome sequence of Agrobacterium tumefaciens CFBP5877.</title>
        <authorList>
            <person name="Huang Y.-Y."/>
            <person name="Chiang H.-Y."/>
            <person name="Chou L."/>
            <person name="Lai E.-M."/>
            <person name="Kuo C.-H."/>
        </authorList>
    </citation>
    <scope>NUCLEOTIDE SEQUENCE [LARGE SCALE GENOMIC DNA]</scope>
    <source>
        <strain evidence="5 6">CFBP5877</strain>
        <plasmid evidence="6">patcfbp5877a</plasmid>
    </source>
</reference>
<dbReference type="InterPro" id="IPR001343">
    <property type="entry name" value="Hemolysn_Ca-bd"/>
</dbReference>
<protein>
    <submittedName>
        <fullName evidence="5">Calcium-binding protein</fullName>
    </submittedName>
</protein>
<dbReference type="Proteomes" id="UP000298579">
    <property type="component" value="Plasmid pAtCFBP5877a"/>
</dbReference>
<keyword evidence="3" id="KW-0325">Glycoprotein</keyword>
<feature type="region of interest" description="Disordered" evidence="4">
    <location>
        <begin position="2464"/>
        <end position="2548"/>
    </location>
</feature>
<gene>
    <name evidence="5" type="ORF">CFBP5877_24945</name>
</gene>
<dbReference type="SUPFAM" id="SSF51120">
    <property type="entry name" value="beta-Roll"/>
    <property type="match status" value="4"/>
</dbReference>
<accession>A0AAE6EI57</accession>
<dbReference type="Gene3D" id="2.60.40.2700">
    <property type="match status" value="1"/>
</dbReference>
<dbReference type="PANTHER" id="PTHR11475:SF4">
    <property type="entry name" value="CHORION PEROXIDASE"/>
    <property type="match status" value="1"/>
</dbReference>
<dbReference type="GO" id="GO:0005576">
    <property type="term" value="C:extracellular region"/>
    <property type="evidence" value="ECO:0007669"/>
    <property type="project" value="UniProtKB-SubCell"/>
</dbReference>
<dbReference type="InterPro" id="IPR037120">
    <property type="entry name" value="Haem_peroxidase_sf_animal"/>
</dbReference>
<dbReference type="Gene3D" id="2.150.10.10">
    <property type="entry name" value="Serralysin-like metalloprotease, C-terminal"/>
    <property type="match status" value="4"/>
</dbReference>
<sequence>MAAFTLNQADLAFVLHQIKVAEVHASGVPLTEIRLNPDGTVISDRTQYDAVTGVYLGNAATPRAIPDPHVPVGLRTVDGTYNNIVAGRELWGAADQAMPRALDPNFRNDADGDTMSLGGPAVVTNTDYSVVGAPSGTNGGHTGNVADADPRIISNLISDMSINNPAAVSAWFNNPLAVAAWEEANPGMVPVAPGEPLGTNGVYLTNADLASIPNIAPDEGLSAPFNAWMTFFGQFFDHGLDLISKGNNGSVFIPLQADDPLVLGADGIAGTPDDLPPSLRFMVITRADPVDGPGADGVMGTADDTHHEARNTTTPFVDQNQTYTSHPSHQVFLREYATVGGVTVATGRLLDGPPPAGSPAGTHGGLPTWADIKANALQYLGIQLSDADVVNLPLIRTDQYGNFIPHPVTGYAQVVTGIGADGIPNTADDAVVSGTPSTPINTFASLALRTGHAFLDDIAHNANPFNSQTGALKTADADGVVSSGPLASGVYDDELLARHFITGDGRGNENIGLTAVHHIFHSEHNRQVDSQMLTILQSGNIAFINEWLATDIGGLPADFEDRPAIDQLAYAQSLNWDGERMFQAARFATEMQYQHLVFEEFARKIQPAIDVFVFNSVTDVNPSIFAEFAHTVYRFGHSMLTDGMPRVFLNADGTETPATEPELDLIEAFLNPVAFDLNSTISADQAAGAIVRGMVVEHGNEIDEFIVSSLRNNLLGLPLDLGAINIARGRDTGVPSLNDARAQLYAASGSTFLKPYDNWVDFAANLKNSASVINFIAAYGTHGTITGESTLAGKRAAATALVMGGAGAPADRVSYLTSTGTWAGVETGLNLIDLWIGGLAEKKMPFGGMLGSTFNAIFEMQLENLQDGDRFYYLTRTQGQNFLNMLEQNSFAKMIMANTDIAQPGADGIRGTADDIIARHLGVDVFADYDFVLEINKANQVGEDPVGDDPIMAALGLGKVQRDDLSTADVDESVADTSANQSGSTGHYLRFTGGEHVVVGGTIGNDTIITDFGDDGIWGDAGDDRIESGAGVDLVNGGAGNDIITDSGDTGDFVKGDEGDDVIANSNGMDIVMGGTGKDVVFVGVDDTEVFGGDGDDFILGGDGVDMLMGNEGDDWIEAGGGFDTTAGDNSELFFNSSIVGHDVMFAGNEEHDFDAESGDDIMVQGESVMRNEGMFGFDWAIFKDVEMDAYADMRIPIFTTEQEDILRNRFDKTEALSGWNYNDTLLGDDRVFGDVVPGDTVATTEGIFFNDGLTQAGVDRIEGLRELLGNLIAAAPASGNLEAITAFDRGNILLGGAGSDSLRGNGGDDFLDGDAWLNVRIRITPAGAENTDGNQIATVDSLKHVFTEDENPAWAGKSLFELMISRTIVPSQLHIVREIVSSTTPLAGDDTAEFNDIRANYTIVRNGDGSFTVTHNTVSNVVDPLTERNLVSDGVDTLRNIEAARFSDGIEVALVNRAATGVPVISDTSPTETQTLTANTSDIADANGLGTFSFQWQTSINGTTWTNVGANSASFTPQQAHVGQQVRVVVSFVDGFGSAEQVVSAATQVVGDVINGTNAANTINGTAGADIITGNGGNDIVNAMGGDDVINWSALPPHGRDRVDGGTEGFDGDTFSIQGSPLAETFRVYTRAAAISAGMSGIAAGTEIVITRNGTNNASIIAELTEIEEILINTGAGNDTVLAIGNFSPTNLSFNTITINGGADDETVNISGLMSAHRILFRSNGGDDTIVGTLRPQDVVELAPGQQLSSYTLVDNGNGTKSFSNGTHSITFTGSVVPQFQEATSGEDGDDISGHFEYTPSDLAGLKALVNGLSPNDGDDPVPTGVRTLSGHGNNAADPDAGAVDTPFIRITQSHYGEPDAFGNSAINPIFDGLDPRNISNILGAQEANLPKADANIFFMAFGQYFDHGLDFLGKGGNGTIQIGAPGNGAPGSGNPADLTRATVAYYDDGVPQHINKTSPFVDQNQAYGSNDLVGQFLREGDGSGGLGAHLLQGGADPSNPNFKLMPTLRDLILHHWENDTVFHSPTLAGGQASFRSYFPGLVTAGVINEAIISGLASDFMGSTHALLLDTNPYISLLDHYVAGDGRANENIALTSMHTIWARNHNFHVEGLEAAGFDGTAEELFQAAKMLNEAEYQRVVFTEFADKLIGGIRGDGDHGFSEYNPNATAAISHEFAAAVYRVGHSLIGQTMTVLDEDGNPTQVALFDAFLNPTNDPSAFKLPLSTLAQYGYVPQEGYEQLGVSAILGGIATQPAEAVDFNIVDAVRNDLVRINADLFAFNVARGWDVGLGTLNQVRMDLAASTDPYVAEALGYAGTMTAYTSWEDFQSRNGLSDTVIAQFRQAYPDLVLEAGEIDAFRAINPDIEIAMQPNGTGIVKGIDRVDLWVGGLAEKHINGGMVGQTFWVVLQEQFDRLQEADRFYYTERFDDFDFYENFIDGQEFADIIARNTGLTNLDEDIFSPNVQDNEEEEEDDDNNNDDDDDDDDDGGANGGGDDDNEEEEEEEDDGEDDNNDDDDDDGDDDDSGSGDDDDDDDTCSHDDDDDDGPVVSVPIAALALIGTAAGEVLAGQAGDDTILAGGGSDVLSGDAGSDILRGEDGDDVIVAAAGNDVASGGIGDDELHGGAGHDVLFGNNGADLLFGDSGNDTIEGGAGDDQAWGGDGDDIVLATASDGNDRYWGDGGKDTLDYSVATTNVTVDLGTGLMGHGTAVSATTGNDTFYGFENFVGGSGHDVITASNAANVMDGGLGNDTFRFTTTSAANGDSIYGFQPGDKIDFSAIDANTGVAGKQTFTINSPASLTATGGIAITHEVRDGEDFTVIRGHTDADGNADFELAVSGKHHLTNNDFTGVS</sequence>
<dbReference type="GO" id="GO:0005509">
    <property type="term" value="F:calcium ion binding"/>
    <property type="evidence" value="ECO:0007669"/>
    <property type="project" value="InterPro"/>
</dbReference>
<dbReference type="InterPro" id="IPR018511">
    <property type="entry name" value="Hemolysin-typ_Ca-bd_CS"/>
</dbReference>
<proteinExistence type="predicted"/>
<dbReference type="SUPFAM" id="SSF48113">
    <property type="entry name" value="Heme-dependent peroxidases"/>
    <property type="match status" value="2"/>
</dbReference>
<dbReference type="EMBL" id="CP039899">
    <property type="protein sequence ID" value="QCL82385.1"/>
    <property type="molecule type" value="Genomic_DNA"/>
</dbReference>
<comment type="subcellular location">
    <subcellularLocation>
        <location evidence="1">Secreted</location>
    </subcellularLocation>
</comment>
<dbReference type="InterPro" id="IPR019791">
    <property type="entry name" value="Haem_peroxidase_animal"/>
</dbReference>
<keyword evidence="5" id="KW-0614">Plasmid</keyword>
<dbReference type="InterPro" id="IPR010255">
    <property type="entry name" value="Haem_peroxidase_sf"/>
</dbReference>
<dbReference type="GO" id="GO:0004601">
    <property type="term" value="F:peroxidase activity"/>
    <property type="evidence" value="ECO:0007669"/>
    <property type="project" value="InterPro"/>
</dbReference>
<dbReference type="Pfam" id="PF03098">
    <property type="entry name" value="An_peroxidase"/>
    <property type="match status" value="5"/>
</dbReference>
<dbReference type="PANTHER" id="PTHR11475">
    <property type="entry name" value="OXIDASE/PEROXIDASE"/>
    <property type="match status" value="1"/>
</dbReference>
<evidence type="ECO:0000313" key="5">
    <source>
        <dbReference type="EMBL" id="QCL82385.1"/>
    </source>
</evidence>
<evidence type="ECO:0000256" key="2">
    <source>
        <dbReference type="ARBA" id="ARBA00022525"/>
    </source>
</evidence>
<evidence type="ECO:0000256" key="3">
    <source>
        <dbReference type="ARBA" id="ARBA00023180"/>
    </source>
</evidence>
<dbReference type="PROSITE" id="PS50292">
    <property type="entry name" value="PEROXIDASE_3"/>
    <property type="match status" value="2"/>
</dbReference>
<organism evidence="5 6">
    <name type="scientific">Agrobacterium tumefaciens</name>
    <dbReference type="NCBI Taxonomy" id="358"/>
    <lineage>
        <taxon>Bacteria</taxon>
        <taxon>Pseudomonadati</taxon>
        <taxon>Pseudomonadota</taxon>
        <taxon>Alphaproteobacteria</taxon>
        <taxon>Hyphomicrobiales</taxon>
        <taxon>Rhizobiaceae</taxon>
        <taxon>Rhizobium/Agrobacterium group</taxon>
        <taxon>Agrobacterium</taxon>
        <taxon>Agrobacterium tumefaciens complex</taxon>
    </lineage>
</organism>
<dbReference type="CDD" id="cd09821">
    <property type="entry name" value="An_peroxidase_bacterial_2"/>
    <property type="match status" value="1"/>
</dbReference>
<dbReference type="Gene3D" id="1.10.640.10">
    <property type="entry name" value="Haem peroxidase domain superfamily, animal type"/>
    <property type="match status" value="2"/>
</dbReference>
<keyword evidence="2" id="KW-0964">Secreted</keyword>